<protein>
    <submittedName>
        <fullName evidence="2">Uncharacterized protein</fullName>
    </submittedName>
</protein>
<evidence type="ECO:0000313" key="2">
    <source>
        <dbReference type="EMBL" id="KAK6343891.1"/>
    </source>
</evidence>
<feature type="region of interest" description="Disordered" evidence="1">
    <location>
        <begin position="162"/>
        <end position="182"/>
    </location>
</feature>
<reference evidence="2 3" key="1">
    <citation type="submission" date="2019-10" db="EMBL/GenBank/DDBJ databases">
        <authorList>
            <person name="Palmer J.M."/>
        </authorList>
    </citation>
    <scope>NUCLEOTIDE SEQUENCE [LARGE SCALE GENOMIC DNA]</scope>
    <source>
        <strain evidence="2 3">TWF696</strain>
    </source>
</reference>
<name>A0AAV9UKU0_9PEZI</name>
<dbReference type="AlphaFoldDB" id="A0AAV9UKU0"/>
<dbReference type="EMBL" id="JAVHNQ010000006">
    <property type="protein sequence ID" value="KAK6343891.1"/>
    <property type="molecule type" value="Genomic_DNA"/>
</dbReference>
<comment type="caution">
    <text evidence="2">The sequence shown here is derived from an EMBL/GenBank/DDBJ whole genome shotgun (WGS) entry which is preliminary data.</text>
</comment>
<proteinExistence type="predicted"/>
<organism evidence="2 3">
    <name type="scientific">Orbilia brochopaga</name>
    <dbReference type="NCBI Taxonomy" id="3140254"/>
    <lineage>
        <taxon>Eukaryota</taxon>
        <taxon>Fungi</taxon>
        <taxon>Dikarya</taxon>
        <taxon>Ascomycota</taxon>
        <taxon>Pezizomycotina</taxon>
        <taxon>Orbiliomycetes</taxon>
        <taxon>Orbiliales</taxon>
        <taxon>Orbiliaceae</taxon>
        <taxon>Orbilia</taxon>
    </lineage>
</organism>
<dbReference type="Proteomes" id="UP001375240">
    <property type="component" value="Unassembled WGS sequence"/>
</dbReference>
<keyword evidence="3" id="KW-1185">Reference proteome</keyword>
<evidence type="ECO:0000313" key="3">
    <source>
        <dbReference type="Proteomes" id="UP001375240"/>
    </source>
</evidence>
<accession>A0AAV9UKU0</accession>
<feature type="region of interest" description="Disordered" evidence="1">
    <location>
        <begin position="127"/>
        <end position="146"/>
    </location>
</feature>
<evidence type="ECO:0000256" key="1">
    <source>
        <dbReference type="SAM" id="MobiDB-lite"/>
    </source>
</evidence>
<sequence length="341" mass="37784">MPIKPYFPTSPPLRATHVGAVNTCPRRISALIIEEDLSDIDSSDSSWFLPATTYETVTISQKGPVPAPAVVHPDFANLDVPTAADTSRRPSISLARLQTKFQDDDGDINIHLPNYDCAVHSPCSFKASSPSLKRSSSKSHSRRGSSSEVFFHSPLRRFHTFSRSNSASSTASSGSVSSSGSSSAASGYESPVFYPDECSCDDLAPAADKREKECEISKTASSMPIRVPGSAKRRRRGCFVQEDVSPQEDDELMDDDGSSLEDWVQFAYTPNSTFETALISEVVRRRRSDERFANLKNHGTGFERELEDAQFYESNRRSEWMRDMVRHYPQECGGGHMLPCF</sequence>
<gene>
    <name evidence="2" type="ORF">TWF696_007545</name>
</gene>